<evidence type="ECO:0000259" key="2">
    <source>
        <dbReference type="Pfam" id="PF23154"/>
    </source>
</evidence>
<dbReference type="Proteomes" id="UP001458880">
    <property type="component" value="Unassembled WGS sequence"/>
</dbReference>
<feature type="region of interest" description="Disordered" evidence="1">
    <location>
        <begin position="843"/>
        <end position="866"/>
    </location>
</feature>
<reference evidence="3 4" key="1">
    <citation type="journal article" date="2024" name="BMC Genomics">
        <title>De novo assembly and annotation of Popillia japonica's genome with initial clues to its potential as an invasive pest.</title>
        <authorList>
            <person name="Cucini C."/>
            <person name="Boschi S."/>
            <person name="Funari R."/>
            <person name="Cardaioli E."/>
            <person name="Iannotti N."/>
            <person name="Marturano G."/>
            <person name="Paoli F."/>
            <person name="Bruttini M."/>
            <person name="Carapelli A."/>
            <person name="Frati F."/>
            <person name="Nardi F."/>
        </authorList>
    </citation>
    <scope>NUCLEOTIDE SEQUENCE [LARGE SCALE GENOMIC DNA]</scope>
    <source>
        <strain evidence="3">DMR45628</strain>
    </source>
</reference>
<dbReference type="GO" id="GO:0044545">
    <property type="term" value="C:NSL complex"/>
    <property type="evidence" value="ECO:0007669"/>
    <property type="project" value="TreeGrafter"/>
</dbReference>
<organism evidence="3 4">
    <name type="scientific">Popillia japonica</name>
    <name type="common">Japanese beetle</name>
    <dbReference type="NCBI Taxonomy" id="7064"/>
    <lineage>
        <taxon>Eukaryota</taxon>
        <taxon>Metazoa</taxon>
        <taxon>Ecdysozoa</taxon>
        <taxon>Arthropoda</taxon>
        <taxon>Hexapoda</taxon>
        <taxon>Insecta</taxon>
        <taxon>Pterygota</taxon>
        <taxon>Neoptera</taxon>
        <taxon>Endopterygota</taxon>
        <taxon>Coleoptera</taxon>
        <taxon>Polyphaga</taxon>
        <taxon>Scarabaeiformia</taxon>
        <taxon>Scarabaeidae</taxon>
        <taxon>Rutelinae</taxon>
        <taxon>Popillia</taxon>
    </lineage>
</organism>
<proteinExistence type="predicted"/>
<accession>A0AAW1IW77</accession>
<feature type="region of interest" description="Disordered" evidence="1">
    <location>
        <begin position="495"/>
        <end position="642"/>
    </location>
</feature>
<name>A0AAW1IW77_POPJA</name>
<dbReference type="PANTHER" id="PTHR13136">
    <property type="entry name" value="TESTIS DEVELOPMENT PROTEIN PRTD"/>
    <property type="match status" value="1"/>
</dbReference>
<dbReference type="EMBL" id="JASPKY010000514">
    <property type="protein sequence ID" value="KAK9694398.1"/>
    <property type="molecule type" value="Genomic_DNA"/>
</dbReference>
<feature type="domain" description="KANSL3 helical" evidence="2">
    <location>
        <begin position="126"/>
        <end position="239"/>
    </location>
</feature>
<protein>
    <recommendedName>
        <fullName evidence="2">KANSL3 helical domain-containing protein</fullName>
    </recommendedName>
</protein>
<feature type="region of interest" description="Disordered" evidence="1">
    <location>
        <begin position="918"/>
        <end position="940"/>
    </location>
</feature>
<dbReference type="InterPro" id="IPR056519">
    <property type="entry name" value="KANSL3_1st"/>
</dbReference>
<feature type="compositionally biased region" description="Polar residues" evidence="1">
    <location>
        <begin position="881"/>
        <end position="896"/>
    </location>
</feature>
<dbReference type="Gene3D" id="3.40.50.1820">
    <property type="entry name" value="alpha/beta hydrolase"/>
    <property type="match status" value="1"/>
</dbReference>
<evidence type="ECO:0000256" key="1">
    <source>
        <dbReference type="SAM" id="MobiDB-lite"/>
    </source>
</evidence>
<dbReference type="InterPro" id="IPR026555">
    <property type="entry name" value="NSL3/Tex30"/>
</dbReference>
<dbReference type="Pfam" id="PF23154">
    <property type="entry name" value="KANSL3_1st"/>
    <property type="match status" value="1"/>
</dbReference>
<dbReference type="GO" id="GO:0045944">
    <property type="term" value="P:positive regulation of transcription by RNA polymerase II"/>
    <property type="evidence" value="ECO:0007669"/>
    <property type="project" value="TreeGrafter"/>
</dbReference>
<dbReference type="AlphaFoldDB" id="A0AAW1IW77"/>
<dbReference type="PANTHER" id="PTHR13136:SF16">
    <property type="entry name" value="KAT8 REGULATORY NSL COMPLEX SUBUNIT 3"/>
    <property type="match status" value="1"/>
</dbReference>
<feature type="compositionally biased region" description="Polar residues" evidence="1">
    <location>
        <begin position="519"/>
        <end position="534"/>
    </location>
</feature>
<evidence type="ECO:0000313" key="4">
    <source>
        <dbReference type="Proteomes" id="UP001458880"/>
    </source>
</evidence>
<comment type="caution">
    <text evidence="3">The sequence shown here is derived from an EMBL/GenBank/DDBJ whole genome shotgun (WGS) entry which is preliminary data.</text>
</comment>
<evidence type="ECO:0000313" key="3">
    <source>
        <dbReference type="EMBL" id="KAK9694398.1"/>
    </source>
</evidence>
<feature type="compositionally biased region" description="Low complexity" evidence="1">
    <location>
        <begin position="567"/>
        <end position="586"/>
    </location>
</feature>
<feature type="region of interest" description="Disordered" evidence="1">
    <location>
        <begin position="880"/>
        <end position="906"/>
    </location>
</feature>
<dbReference type="InterPro" id="IPR029058">
    <property type="entry name" value="AB_hydrolase_fold"/>
</dbReference>
<feature type="compositionally biased region" description="Polar residues" evidence="1">
    <location>
        <begin position="587"/>
        <end position="599"/>
    </location>
</feature>
<feature type="compositionally biased region" description="Basic and acidic residues" evidence="1">
    <location>
        <begin position="931"/>
        <end position="940"/>
    </location>
</feature>
<feature type="compositionally biased region" description="Polar residues" evidence="1">
    <location>
        <begin position="633"/>
        <end position="642"/>
    </location>
</feature>
<sequence length="940" mass="103898">MNNYIDFVNSSALVNISNTEVITNGTEKKKKVSFEPNLSEKELNNILMEHCYSRPHNRTLESRFLRPTKTLFIPQKTSRRKSTNPLAPIQDYEDIIDIETVPPDQPIIFDAVKAKYLMEECERHASFARSKDDDPVDWEEKINRLNWSHMQNRVFNSTVNIMNSDYMARLAVAGSHNEPIVRRNIIDKSVIRFRQLMASVLWDTKLAQWLHVLLLDNLSTIYLTIYLDILQTLKSKLPTFVDKMMYGPVSNNRVGITSNESLYPLLKRAWDPVAPSLNQDKPKKLPGNPIIIVVPSAPFATSANQFKRLHKWINLLSNLATVITVYTNIGTTAQRMTMTNCLDQMFAATRGKIQEVKEEYPGRSIILAGFNSGASLALQVAQVEPILCVLCLGFSLLTAEGRRGDPDDNLLELQCPVLFVIGQCSNTSLQEDMEDLRERMRVETGLIVVGSADDYLRVSKKKKRSECITQSVVDRCIVDEVGEFVSGLLLSPYPPQIRMSPAQINDTSKGTILERKRNNSNGSSVDSEPSSPTPRITRPGHINLSSSFGRPPGSKSKMKSKWTLQIPPGTSSSPSPSTSPTPLSLSETHLNDTSTSNKSPTHDSIDTQTQQDTSDFKRKSSEAAGMPIPYRGSTPTTQIKQTSSGIKVLENVSLNAGNAKFLSNSGRAIDLSKITILNSTNQHKSANTYGNIVIMSDGKAKTTNSQMKEVKYITSKKQLMGARPPKPSKKLPYMSTASNLSLPTNLTSQDIMDLPIIFADDNQMLTNNIIQPNDTPAPNIAPMQSSRHSNNGKIVFINKQVTVPGANVFSPATVKRQSAPLPVRSSNSVKYAKIILSKRSLPEEAKTATNCSAGTDISGKKESPMPTDIESQLVAAAVPNPNFNKSDLTSDTTNTDELGDSPQKPQLVLNDILGKRLNDESDDEVGSAKKVKLDRSPPKL</sequence>
<keyword evidence="4" id="KW-1185">Reference proteome</keyword>
<gene>
    <name evidence="3" type="ORF">QE152_g33572</name>
</gene>
<dbReference type="SUPFAM" id="SSF53474">
    <property type="entry name" value="alpha/beta-Hydrolases"/>
    <property type="match status" value="1"/>
</dbReference>